<dbReference type="Gene3D" id="1.10.950.10">
    <property type="entry name" value="Villin headpiece domain"/>
    <property type="match status" value="1"/>
</dbReference>
<reference evidence="5 6" key="1">
    <citation type="submission" date="2021-04" db="EMBL/GenBank/DDBJ databases">
        <authorList>
            <person name="De Guttry C."/>
            <person name="Zahm M."/>
            <person name="Klopp C."/>
            <person name="Cabau C."/>
            <person name="Louis A."/>
            <person name="Berthelot C."/>
            <person name="Parey E."/>
            <person name="Roest Crollius H."/>
            <person name="Montfort J."/>
            <person name="Robinson-Rechavi M."/>
            <person name="Bucao C."/>
            <person name="Bouchez O."/>
            <person name="Gislard M."/>
            <person name="Lluch J."/>
            <person name="Milhes M."/>
            <person name="Lampietro C."/>
            <person name="Lopez Roques C."/>
            <person name="Donnadieu C."/>
            <person name="Braasch I."/>
            <person name="Desvignes T."/>
            <person name="Postlethwait J."/>
            <person name="Bobe J."/>
            <person name="Wedekind C."/>
            <person name="Guiguen Y."/>
        </authorList>
    </citation>
    <scope>NUCLEOTIDE SEQUENCE [LARGE SCALE GENOMIC DNA]</scope>
    <source>
        <strain evidence="5">Cs_M1</strain>
        <tissue evidence="5">Blood</tissue>
    </source>
</reference>
<feature type="compositionally biased region" description="Basic and acidic residues" evidence="3">
    <location>
        <begin position="280"/>
        <end position="292"/>
    </location>
</feature>
<dbReference type="Proteomes" id="UP001356427">
    <property type="component" value="Unassembled WGS sequence"/>
</dbReference>
<dbReference type="InterPro" id="IPR029006">
    <property type="entry name" value="ADF-H/Gelsolin-like_dom_sf"/>
</dbReference>
<dbReference type="InterPro" id="IPR003128">
    <property type="entry name" value="Villin_headpiece"/>
</dbReference>
<sequence>MDTMENPALEPRSERIARYKAERRRELQERYGNMEELPSKWVRRDGTLMNSDGAPPSTDRTLSGGVNGRAGGLEGGRRGLHWESSTPLESEPRRVSNGFEADTSADPTYLQRQCSSGSAGMLSGGEHLAPPGPPGPDSAQLQTRVSVGQLRSALLQQTGTVTQPEKVPDSGLAASSLDLAVKPCSEGGRRRTRRYLPGVSGGGRKTNERFRTQPITACEVQESGGLLEAEEEENAKADVKTDDRAKMSVAAKMSLFKELEKTAAPEASSFLKPRSGSVTSERRVRRGNEHRSLTQPITCEEMVVATSTPQPAESGEAKAVQAEAEAVEDDENSKLTMSEKLALFNKLSLPGSQGDAPPDAPPERRRQKGARYRTQPITVEEVSLLQKGPIQLPPLRLSPTLSDRQQELSVNLRPFEVHQAQTRPGADVEPNTGPDPSQQGLQQRWDSEPGEIRGILMKSPSAGPEWDPDRDTVWEDRQQDQNGGGERGNGVEERRAVRHDNVPVPRRERPASSAPWRQRNRNRRETVAMCAPARPSSEQGHPQEERPSLAEQRGQMDPPVNTSGRDRLSDASREEEEEERGSLMRRDTPPRQHVQVTLADQRKEDSEISHDAPAVNPQCWDPVFSSVYSNSTPQYVMCYNQTISSYEAQEVSSPTQTRSQPQWRQKQARPVEVEELPQASVADRMKTLQESEEQWKTRGRGVANDSAQYTVAGRMAKRGLVFPVSDIDETPPSHTKRPSTGATATACPYEEISSHPGMEVEEDTKLDKLDSFVDRLNAAPQDTPLEVTSRGVKEVMTPDDQETCGGFYREVSPPSPSARPAGAGAATGTDPEQDLSALCQTNTPMLTSEVAQHRRSVRPSRRTQGSRNPLRALAARDDIRQDYMGERVTMGTVNTNRIQVEMMAKNSNMADSALAGLAGTDDFSNVNLRDVTSTDSVTNNNNLPISNLLLIHIKGWHDVQVRLVEPTARSLNSGDCYLLVTPSHCILWSGEFANATEKAKASELASLIQTQGDLGCRACEVIHLEEGVNTDNSLASDFWNLLGGKTQYRGAGAPEEDELYESGVVESNCLYRLVENRLVPHEQAWAAIPTVSLLGSTEALVFDFGSEVYLWHGKDVAPGDRSVAVQLAQQVWGGPYDYSNCRVNPLDPTHCNPNIQPQGERRPDWALFGCVSEHNETALFREKFLDWAVDKEDTAAMVVEEAQTAMPVLPQQSPLPQQHLECVSLCACDAKALVAGQGVAVPGDGVVPTVLEGVDVQRGHGVVPLEDGRQVELSTVAVDTWHIQEFEDSEAQLESPGQLHEGDTYLVRWTYTLSPVDESGEPGRECSAVFIWQGQHSSINGRGMPALRSHEGTQVMVPQGQEPPCFLQLFQGGLVIHKGCRADTTNNTGVWRLFCVRGELPEEASLLEVDCSCGGLRSRGSLILLNSQQGALYLWHGRKVHASSREAGKRAVERLTQMCPPELGLSSDSPARVQEVEEGAEPVEFWNAIGQQDRKAYDCMLQDPGKYNFTPRLFHLSTCSGTFQGEELQSPARLPGVVMAMPFVQESLYFVPQPALFLLDNHMELYLWQAGEPEDSETAGSDCIRWANERRCAMQTVLQYCKERNPRRPLQAYLIQDGAEPLTFTNVFPRWEKRPTSTTQGEAGRVKLTLVQDALAQLTKTQYPLEELLQTPLPEGVDPHRLEIYLSDHDFQTILEMKRDEYDSLPNWEQISLKKSKGLY</sequence>
<feature type="compositionally biased region" description="Polar residues" evidence="3">
    <location>
        <begin position="650"/>
        <end position="665"/>
    </location>
</feature>
<comment type="caution">
    <text evidence="5">The sequence shown here is derived from an EMBL/GenBank/DDBJ whole genome shotgun (WGS) entry which is preliminary data.</text>
</comment>
<dbReference type="Pfam" id="PF00626">
    <property type="entry name" value="Gelsolin"/>
    <property type="match status" value="1"/>
</dbReference>
<feature type="region of interest" description="Disordered" evidence="3">
    <location>
        <begin position="42"/>
        <end position="141"/>
    </location>
</feature>
<dbReference type="InterPro" id="IPR036886">
    <property type="entry name" value="Villin_headpiece_dom_sf"/>
</dbReference>
<dbReference type="InterPro" id="IPR007123">
    <property type="entry name" value="Gelsolin-like_dom"/>
</dbReference>
<evidence type="ECO:0000256" key="1">
    <source>
        <dbReference type="ARBA" id="ARBA00008418"/>
    </source>
</evidence>
<feature type="compositionally biased region" description="Basic and acidic residues" evidence="3">
    <location>
        <begin position="580"/>
        <end position="590"/>
    </location>
</feature>
<feature type="compositionally biased region" description="Basic and acidic residues" evidence="3">
    <location>
        <begin position="683"/>
        <end position="696"/>
    </location>
</feature>
<dbReference type="GO" id="GO:0005737">
    <property type="term" value="C:cytoplasm"/>
    <property type="evidence" value="ECO:0007669"/>
    <property type="project" value="TreeGrafter"/>
</dbReference>
<evidence type="ECO:0000313" key="5">
    <source>
        <dbReference type="EMBL" id="KAK6311534.1"/>
    </source>
</evidence>
<feature type="compositionally biased region" description="Basic and acidic residues" evidence="3">
    <location>
        <begin position="489"/>
        <end position="510"/>
    </location>
</feature>
<feature type="region of interest" description="Disordered" evidence="3">
    <location>
        <begin position="724"/>
        <end position="743"/>
    </location>
</feature>
<keyword evidence="2" id="KW-0009">Actin-binding</keyword>
<feature type="domain" description="HP" evidence="4">
    <location>
        <begin position="1657"/>
        <end position="1720"/>
    </location>
</feature>
<dbReference type="GO" id="GO:0051014">
    <property type="term" value="P:actin filament severing"/>
    <property type="evidence" value="ECO:0007669"/>
    <property type="project" value="TreeGrafter"/>
</dbReference>
<evidence type="ECO:0000259" key="4">
    <source>
        <dbReference type="PROSITE" id="PS51089"/>
    </source>
</evidence>
<keyword evidence="6" id="KW-1185">Reference proteome</keyword>
<dbReference type="GO" id="GO:0015629">
    <property type="term" value="C:actin cytoskeleton"/>
    <property type="evidence" value="ECO:0007669"/>
    <property type="project" value="TreeGrafter"/>
</dbReference>
<feature type="region of interest" description="Disordered" evidence="3">
    <location>
        <begin position="650"/>
        <end position="701"/>
    </location>
</feature>
<dbReference type="EMBL" id="JAGTTL010000015">
    <property type="protein sequence ID" value="KAK6311534.1"/>
    <property type="molecule type" value="Genomic_DNA"/>
</dbReference>
<dbReference type="PROSITE" id="PS51089">
    <property type="entry name" value="HP"/>
    <property type="match status" value="1"/>
</dbReference>
<dbReference type="GO" id="GO:0005546">
    <property type="term" value="F:phosphatidylinositol-4,5-bisphosphate binding"/>
    <property type="evidence" value="ECO:0007669"/>
    <property type="project" value="TreeGrafter"/>
</dbReference>
<feature type="region of interest" description="Disordered" evidence="3">
    <location>
        <begin position="847"/>
        <end position="872"/>
    </location>
</feature>
<feature type="compositionally biased region" description="Basic and acidic residues" evidence="3">
    <location>
        <begin position="600"/>
        <end position="610"/>
    </location>
</feature>
<dbReference type="PANTHER" id="PTHR11977:SF119">
    <property type="entry name" value="SUPERVILLIN ISOFORM X1"/>
    <property type="match status" value="1"/>
</dbReference>
<dbReference type="InterPro" id="IPR007122">
    <property type="entry name" value="Villin/Gelsolin"/>
</dbReference>
<feature type="compositionally biased region" description="Polar residues" evidence="3">
    <location>
        <begin position="399"/>
        <end position="409"/>
    </location>
</feature>
<dbReference type="Pfam" id="PF02209">
    <property type="entry name" value="VHP"/>
    <property type="match status" value="1"/>
</dbReference>
<dbReference type="GO" id="GO:0051016">
    <property type="term" value="P:barbed-end actin filament capping"/>
    <property type="evidence" value="ECO:0007669"/>
    <property type="project" value="TreeGrafter"/>
</dbReference>
<dbReference type="GO" id="GO:0008154">
    <property type="term" value="P:actin polymerization or depolymerization"/>
    <property type="evidence" value="ECO:0007669"/>
    <property type="project" value="TreeGrafter"/>
</dbReference>
<dbReference type="Gene3D" id="3.40.20.10">
    <property type="entry name" value="Severin"/>
    <property type="match status" value="5"/>
</dbReference>
<feature type="compositionally biased region" description="Low complexity" evidence="3">
    <location>
        <begin position="818"/>
        <end position="830"/>
    </location>
</feature>
<feature type="region of interest" description="Disordered" evidence="3">
    <location>
        <begin position="184"/>
        <end position="215"/>
    </location>
</feature>
<comment type="similarity">
    <text evidence="1">Belongs to the villin/gelsolin family.</text>
</comment>
<evidence type="ECO:0000256" key="2">
    <source>
        <dbReference type="ARBA" id="ARBA00023203"/>
    </source>
</evidence>
<feature type="compositionally biased region" description="Polar residues" evidence="3">
    <location>
        <begin position="434"/>
        <end position="444"/>
    </location>
</feature>
<dbReference type="PANTHER" id="PTHR11977">
    <property type="entry name" value="VILLIN"/>
    <property type="match status" value="1"/>
</dbReference>
<organism evidence="5 6">
    <name type="scientific">Coregonus suidteri</name>
    <dbReference type="NCBI Taxonomy" id="861788"/>
    <lineage>
        <taxon>Eukaryota</taxon>
        <taxon>Metazoa</taxon>
        <taxon>Chordata</taxon>
        <taxon>Craniata</taxon>
        <taxon>Vertebrata</taxon>
        <taxon>Euteleostomi</taxon>
        <taxon>Actinopterygii</taxon>
        <taxon>Neopterygii</taxon>
        <taxon>Teleostei</taxon>
        <taxon>Protacanthopterygii</taxon>
        <taxon>Salmoniformes</taxon>
        <taxon>Salmonidae</taxon>
        <taxon>Coregoninae</taxon>
        <taxon>Coregonus</taxon>
    </lineage>
</organism>
<proteinExistence type="inferred from homology"/>
<feature type="compositionally biased region" description="Gly residues" evidence="3">
    <location>
        <begin position="65"/>
        <end position="74"/>
    </location>
</feature>
<feature type="region of interest" description="Disordered" evidence="3">
    <location>
        <begin position="262"/>
        <end position="618"/>
    </location>
</feature>
<dbReference type="SMART" id="SM00153">
    <property type="entry name" value="VHP"/>
    <property type="match status" value="1"/>
</dbReference>
<protein>
    <recommendedName>
        <fullName evidence="4">HP domain-containing protein</fullName>
    </recommendedName>
</protein>
<evidence type="ECO:0000313" key="6">
    <source>
        <dbReference type="Proteomes" id="UP001356427"/>
    </source>
</evidence>
<feature type="region of interest" description="Disordered" evidence="3">
    <location>
        <begin position="797"/>
        <end position="835"/>
    </location>
</feature>
<name>A0AAN8LKP2_9TELE</name>
<evidence type="ECO:0000256" key="3">
    <source>
        <dbReference type="SAM" id="MobiDB-lite"/>
    </source>
</evidence>
<dbReference type="SUPFAM" id="SSF55753">
    <property type="entry name" value="Actin depolymerizing proteins"/>
    <property type="match status" value="5"/>
</dbReference>
<dbReference type="SMART" id="SM00262">
    <property type="entry name" value="GEL"/>
    <property type="match status" value="4"/>
</dbReference>
<dbReference type="GO" id="GO:0051015">
    <property type="term" value="F:actin filament binding"/>
    <property type="evidence" value="ECO:0007669"/>
    <property type="project" value="InterPro"/>
</dbReference>
<gene>
    <name evidence="5" type="ORF">J4Q44_G00171980</name>
</gene>
<feature type="compositionally biased region" description="Basic and acidic residues" evidence="3">
    <location>
        <begin position="467"/>
        <end position="479"/>
    </location>
</feature>
<dbReference type="SUPFAM" id="SSF47050">
    <property type="entry name" value="VHP, Villin headpiece domain"/>
    <property type="match status" value="1"/>
</dbReference>
<accession>A0AAN8LKP2</accession>